<feature type="region of interest" description="Disordered" evidence="1">
    <location>
        <begin position="647"/>
        <end position="679"/>
    </location>
</feature>
<dbReference type="Proteomes" id="UP000663845">
    <property type="component" value="Unassembled WGS sequence"/>
</dbReference>
<dbReference type="AlphaFoldDB" id="A0A815TTK3"/>
<dbReference type="Proteomes" id="UP000663844">
    <property type="component" value="Unassembled WGS sequence"/>
</dbReference>
<proteinExistence type="predicted"/>
<protein>
    <submittedName>
        <fullName evidence="2">Uncharacterized protein</fullName>
    </submittedName>
</protein>
<dbReference type="EMBL" id="CAJNOG010002493">
    <property type="protein sequence ID" value="CAF1507321.1"/>
    <property type="molecule type" value="Genomic_DNA"/>
</dbReference>
<feature type="compositionally biased region" description="Low complexity" evidence="1">
    <location>
        <begin position="496"/>
        <end position="509"/>
    </location>
</feature>
<gene>
    <name evidence="2" type="ORF">JYZ213_LOCUS43831</name>
    <name evidence="3" type="ORF">OXD698_LOCUS18129</name>
</gene>
<dbReference type="EMBL" id="CAJOAZ010001322">
    <property type="protein sequence ID" value="CAF3798841.1"/>
    <property type="molecule type" value="Genomic_DNA"/>
</dbReference>
<comment type="caution">
    <text evidence="2">The sequence shown here is derived from an EMBL/GenBank/DDBJ whole genome shotgun (WGS) entry which is preliminary data.</text>
</comment>
<evidence type="ECO:0000313" key="3">
    <source>
        <dbReference type="EMBL" id="CAF3798841.1"/>
    </source>
</evidence>
<sequence>MAVTSSHNYDGYPFQSSFDIFKQNKNHYNGKEFIGQQSFYSSFQPTQSYYQTSYIPNTRYSNNTYNHYQQPDVNSTSLLHSNQLDDPYQSQQTWPYINKTSKHQERYFDSSFFLPTYIETIPTTYSRPLVHQYEREIQYPPYPVFGTADFVDVETSENIGYGYTSNSNYGGWSNAGLANFSNTNSLSPKIRVIFIPPYASPLAQTCTGPLNVPPFLFNHIAQPLCSLPLPPPLPQISSLPLTPAVQQRVIQQYSNPVATFPFTPNWQSPQSFAPTYPPPLQQPSMMPMPSFQAPQYDSQPYFPSAVPPKNMSMLSSNTSPLLPYSNPVSSVPQLPNNNYSNICRACVPSPPLNVTVTDHSKFQKCSTCHHIPTDGSNPNVQLSNDRSTQLLHHPAIQQHYPRTNTYMTKFTWPHKLPPLPPGAVIISDEYIKKRDTSYDSYFYSKRKYPQYGQDTVKTAVESDKSAIMNKTNHRKQSNDKASQSFSSSASSHSLLFRSGSRRSLPSRYSWTPRSSRQPTGHYWHESPIYHSCTSSKYSSDDAFMDKSNKYQIDVTNSYKRKRNIDHNKLLDGTPIRKIRIIYEPYISHWISEVNHQLKSNDNNSNSLSISSAISNIHPIFSNKNNLIKHTSPAYKMFPLLEEEEEEENKKSIRASSSGSLESKQSTENSSTRSTCDVSYNSIVNNKKRDSISTTSTSTDNSNFKQIKLLY</sequence>
<organism evidence="2 4">
    <name type="scientific">Adineta steineri</name>
    <dbReference type="NCBI Taxonomy" id="433720"/>
    <lineage>
        <taxon>Eukaryota</taxon>
        <taxon>Metazoa</taxon>
        <taxon>Spiralia</taxon>
        <taxon>Gnathifera</taxon>
        <taxon>Rotifera</taxon>
        <taxon>Eurotatoria</taxon>
        <taxon>Bdelloidea</taxon>
        <taxon>Adinetida</taxon>
        <taxon>Adinetidae</taxon>
        <taxon>Adineta</taxon>
    </lineage>
</organism>
<accession>A0A815TTK3</accession>
<name>A0A815TTK3_9BILA</name>
<evidence type="ECO:0000313" key="4">
    <source>
        <dbReference type="Proteomes" id="UP000663845"/>
    </source>
</evidence>
<evidence type="ECO:0000256" key="1">
    <source>
        <dbReference type="SAM" id="MobiDB-lite"/>
    </source>
</evidence>
<feature type="region of interest" description="Disordered" evidence="1">
    <location>
        <begin position="496"/>
        <end position="522"/>
    </location>
</feature>
<reference evidence="2" key="1">
    <citation type="submission" date="2021-02" db="EMBL/GenBank/DDBJ databases">
        <authorList>
            <person name="Nowell W R."/>
        </authorList>
    </citation>
    <scope>NUCLEOTIDE SEQUENCE</scope>
</reference>
<feature type="compositionally biased region" description="Polar residues" evidence="1">
    <location>
        <begin position="653"/>
        <end position="679"/>
    </location>
</feature>
<evidence type="ECO:0000313" key="2">
    <source>
        <dbReference type="EMBL" id="CAF1507321.1"/>
    </source>
</evidence>